<gene>
    <name evidence="2" type="ORF">ASIM_LOCUS12771</name>
</gene>
<reference evidence="4" key="1">
    <citation type="submission" date="2017-02" db="UniProtKB">
        <authorList>
            <consortium name="WormBaseParasite"/>
        </authorList>
    </citation>
    <scope>IDENTIFICATION</scope>
</reference>
<dbReference type="Proteomes" id="UP000267096">
    <property type="component" value="Unassembled WGS sequence"/>
</dbReference>
<name>A0A0M3JY45_ANISI</name>
<keyword evidence="3" id="KW-1185">Reference proteome</keyword>
<evidence type="ECO:0000313" key="3">
    <source>
        <dbReference type="Proteomes" id="UP000267096"/>
    </source>
</evidence>
<organism evidence="4">
    <name type="scientific">Anisakis simplex</name>
    <name type="common">Herring worm</name>
    <dbReference type="NCBI Taxonomy" id="6269"/>
    <lineage>
        <taxon>Eukaryota</taxon>
        <taxon>Metazoa</taxon>
        <taxon>Ecdysozoa</taxon>
        <taxon>Nematoda</taxon>
        <taxon>Chromadorea</taxon>
        <taxon>Rhabditida</taxon>
        <taxon>Spirurina</taxon>
        <taxon>Ascaridomorpha</taxon>
        <taxon>Ascaridoidea</taxon>
        <taxon>Anisakidae</taxon>
        <taxon>Anisakis</taxon>
        <taxon>Anisakis simplex complex</taxon>
    </lineage>
</organism>
<feature type="region of interest" description="Disordered" evidence="1">
    <location>
        <begin position="1"/>
        <end position="42"/>
    </location>
</feature>
<feature type="compositionally biased region" description="Basic and acidic residues" evidence="1">
    <location>
        <begin position="18"/>
        <end position="29"/>
    </location>
</feature>
<dbReference type="WBParaSite" id="ASIM_0001334301-mRNA-1">
    <property type="protein sequence ID" value="ASIM_0001334301-mRNA-1"/>
    <property type="gene ID" value="ASIM_0001334301"/>
</dbReference>
<evidence type="ECO:0000256" key="1">
    <source>
        <dbReference type="SAM" id="MobiDB-lite"/>
    </source>
</evidence>
<dbReference type="EMBL" id="UYRR01031246">
    <property type="protein sequence ID" value="VDK48109.1"/>
    <property type="molecule type" value="Genomic_DNA"/>
</dbReference>
<reference evidence="2 3" key="2">
    <citation type="submission" date="2018-11" db="EMBL/GenBank/DDBJ databases">
        <authorList>
            <consortium name="Pathogen Informatics"/>
        </authorList>
    </citation>
    <scope>NUCLEOTIDE SEQUENCE [LARGE SCALE GENOMIC DNA]</scope>
</reference>
<feature type="compositionally biased region" description="Basic and acidic residues" evidence="1">
    <location>
        <begin position="1"/>
        <end position="11"/>
    </location>
</feature>
<proteinExistence type="predicted"/>
<accession>A0A0M3JY45</accession>
<protein>
    <submittedName>
        <fullName evidence="4">Aa_trans domain-containing protein</fullName>
    </submittedName>
</protein>
<evidence type="ECO:0000313" key="2">
    <source>
        <dbReference type="EMBL" id="VDK48109.1"/>
    </source>
</evidence>
<sequence>MYLQEWKKEGRGTGPGHQVEEFREARAGRGTESSGDEDGGRRLAVWEPRKSVLQQFAAGLGGIIIYAPLFGVGSVGQRGVAVNNRTIATRIGWPFIV</sequence>
<evidence type="ECO:0000313" key="4">
    <source>
        <dbReference type="WBParaSite" id="ASIM_0001334301-mRNA-1"/>
    </source>
</evidence>
<dbReference type="AlphaFoldDB" id="A0A0M3JY45"/>